<dbReference type="PANTHER" id="PTHR30329:SF21">
    <property type="entry name" value="LIPOPROTEIN YIAD-RELATED"/>
    <property type="match status" value="1"/>
</dbReference>
<name>A0A9W6ETH1_9FLAO</name>
<accession>A0A9W6ETH1</accession>
<dbReference type="Gene3D" id="2.120.10.30">
    <property type="entry name" value="TolB, C-terminal domain"/>
    <property type="match status" value="1"/>
</dbReference>
<dbReference type="InterPro" id="IPR036737">
    <property type="entry name" value="OmpA-like_sf"/>
</dbReference>
<gene>
    <name evidence="4" type="ORF">NBRC110019_00880</name>
</gene>
<evidence type="ECO:0000256" key="1">
    <source>
        <dbReference type="PROSITE-ProRule" id="PRU00473"/>
    </source>
</evidence>
<keyword evidence="1" id="KW-0472">Membrane</keyword>
<feature type="chain" id="PRO_5040819394" evidence="2">
    <location>
        <begin position="21"/>
        <end position="538"/>
    </location>
</feature>
<dbReference type="GO" id="GO:0016020">
    <property type="term" value="C:membrane"/>
    <property type="evidence" value="ECO:0007669"/>
    <property type="project" value="UniProtKB-UniRule"/>
</dbReference>
<evidence type="ECO:0000313" key="5">
    <source>
        <dbReference type="Proteomes" id="UP001143545"/>
    </source>
</evidence>
<feature type="domain" description="OmpA-like" evidence="3">
    <location>
        <begin position="416"/>
        <end position="533"/>
    </location>
</feature>
<comment type="caution">
    <text evidence="4">The sequence shown here is derived from an EMBL/GenBank/DDBJ whole genome shotgun (WGS) entry which is preliminary data.</text>
</comment>
<dbReference type="InterPro" id="IPR006665">
    <property type="entry name" value="OmpA-like"/>
</dbReference>
<dbReference type="SUPFAM" id="SSF103088">
    <property type="entry name" value="OmpA-like"/>
    <property type="match status" value="1"/>
</dbReference>
<protein>
    <submittedName>
        <fullName evidence="4">Cell envelope biogenesis protein OmpA</fullName>
    </submittedName>
</protein>
<dbReference type="EMBL" id="BRVP01000001">
    <property type="protein sequence ID" value="GLB51049.1"/>
    <property type="molecule type" value="Genomic_DNA"/>
</dbReference>
<sequence>MRTLQITAAILFSALLSVNAQDDVALVESATTVDRQPVRERRINKLDPSGFKYTVDNLKVNSQFTDLTNHIYKDKMIYSSSKKIGIFKSQIDPASNEAYKELFCGKIAKNGEIVHSTFFSNVINTENSNETYASFTDDEKTVYFTRSVKEGDKEPLKIFRARLHDKYEQWIDLEMLSFNMEGFDFDTPYISPDGSKLYFASNMPGTLGGYDLYVVDVAADGTTSTPRNLGNEINTTKNEKYPYMLDNALYFSSEGHYGLGGYDIFESLYVNQKFHFPANMGSSINSISDDFGFLITADNKGYFTSDREGGKGGYDIYKFEREKVKQFLDIQIVDENNVPIANTNIIIKDEYNRVFKNAATNDKGELKVEILPYSSYSLHIEKQGYIENMKGFESLEGEKADLVYNEQITLAKERTIITEQTILDRIVLFETDKSDINTDALKDIVATINKTGASKVIINAYADKRSSDEYNLKLSEKRAFAVKEYLLANTNINPEIVSLNFYGEHHPTLSCEECTQEQLTQNRRARIIVKTQKVDIEQ</sequence>
<reference evidence="4" key="1">
    <citation type="submission" date="2022-07" db="EMBL/GenBank/DDBJ databases">
        <title>Taxonomy of Novel Oxalotrophic and Methylotrophic Bacteria.</title>
        <authorList>
            <person name="Sahin N."/>
            <person name="Tani A."/>
        </authorList>
    </citation>
    <scope>NUCLEOTIDE SEQUENCE</scope>
    <source>
        <strain evidence="4">AM327</strain>
    </source>
</reference>
<keyword evidence="5" id="KW-1185">Reference proteome</keyword>
<evidence type="ECO:0000313" key="4">
    <source>
        <dbReference type="EMBL" id="GLB51049.1"/>
    </source>
</evidence>
<dbReference type="Gene3D" id="3.30.1330.60">
    <property type="entry name" value="OmpA-like domain"/>
    <property type="match status" value="1"/>
</dbReference>
<dbReference type="InterPro" id="IPR011042">
    <property type="entry name" value="6-blade_b-propeller_TolB-like"/>
</dbReference>
<dbReference type="Pfam" id="PF07676">
    <property type="entry name" value="PD40"/>
    <property type="match status" value="1"/>
</dbReference>
<feature type="signal peptide" evidence="2">
    <location>
        <begin position="1"/>
        <end position="20"/>
    </location>
</feature>
<evidence type="ECO:0000256" key="2">
    <source>
        <dbReference type="SAM" id="SignalP"/>
    </source>
</evidence>
<dbReference type="Proteomes" id="UP001143545">
    <property type="component" value="Unassembled WGS sequence"/>
</dbReference>
<keyword evidence="2" id="KW-0732">Signal</keyword>
<proteinExistence type="predicted"/>
<dbReference type="SUPFAM" id="SSF82171">
    <property type="entry name" value="DPP6 N-terminal domain-like"/>
    <property type="match status" value="1"/>
</dbReference>
<dbReference type="RefSeq" id="WP_281751206.1">
    <property type="nucleotide sequence ID" value="NZ_BRVP01000001.1"/>
</dbReference>
<dbReference type="SUPFAM" id="SSF49464">
    <property type="entry name" value="Carboxypeptidase regulatory domain-like"/>
    <property type="match status" value="1"/>
</dbReference>
<dbReference type="AlphaFoldDB" id="A0A9W6ETH1"/>
<dbReference type="InterPro" id="IPR050330">
    <property type="entry name" value="Bact_OuterMem_StrucFunc"/>
</dbReference>
<evidence type="ECO:0000259" key="3">
    <source>
        <dbReference type="PROSITE" id="PS51123"/>
    </source>
</evidence>
<dbReference type="InterPro" id="IPR011659">
    <property type="entry name" value="WD40"/>
</dbReference>
<dbReference type="InterPro" id="IPR008969">
    <property type="entry name" value="CarboxyPept-like_regulatory"/>
</dbReference>
<organism evidence="4 5">
    <name type="scientific">Neptunitalea chrysea</name>
    <dbReference type="NCBI Taxonomy" id="1647581"/>
    <lineage>
        <taxon>Bacteria</taxon>
        <taxon>Pseudomonadati</taxon>
        <taxon>Bacteroidota</taxon>
        <taxon>Flavobacteriia</taxon>
        <taxon>Flavobacteriales</taxon>
        <taxon>Flavobacteriaceae</taxon>
        <taxon>Neptunitalea</taxon>
    </lineage>
</organism>
<dbReference type="PROSITE" id="PS51123">
    <property type="entry name" value="OMPA_2"/>
    <property type="match status" value="1"/>
</dbReference>
<dbReference type="PANTHER" id="PTHR30329">
    <property type="entry name" value="STATOR ELEMENT OF FLAGELLAR MOTOR COMPLEX"/>
    <property type="match status" value="1"/>
</dbReference>
<dbReference type="CDD" id="cd07185">
    <property type="entry name" value="OmpA_C-like"/>
    <property type="match status" value="1"/>
</dbReference>
<dbReference type="Pfam" id="PF00691">
    <property type="entry name" value="OmpA"/>
    <property type="match status" value="1"/>
</dbReference>